<reference evidence="1" key="1">
    <citation type="submission" date="2018-06" db="EMBL/GenBank/DDBJ databases">
        <authorList>
            <person name="Zhirakovskaya E."/>
        </authorList>
    </citation>
    <scope>NUCLEOTIDE SEQUENCE</scope>
</reference>
<organism evidence="1">
    <name type="scientific">hydrothermal vent metagenome</name>
    <dbReference type="NCBI Taxonomy" id="652676"/>
    <lineage>
        <taxon>unclassified sequences</taxon>
        <taxon>metagenomes</taxon>
        <taxon>ecological metagenomes</taxon>
    </lineage>
</organism>
<dbReference type="AlphaFoldDB" id="A0A3B1AIP9"/>
<proteinExistence type="predicted"/>
<gene>
    <name evidence="1" type="ORF">MNBD_GAMMA26-2614</name>
</gene>
<protein>
    <submittedName>
        <fullName evidence="1">Uncharacterized protein</fullName>
    </submittedName>
</protein>
<dbReference type="EMBL" id="UOFX01000008">
    <property type="protein sequence ID" value="VAX05769.1"/>
    <property type="molecule type" value="Genomic_DNA"/>
</dbReference>
<evidence type="ECO:0000313" key="1">
    <source>
        <dbReference type="EMBL" id="VAX05769.1"/>
    </source>
</evidence>
<sequence length="94" mass="10207">MKVSRMHANAKITGSYKIIDTKTGRLIKTDSMTGEHIYDHKWGSASGDERAISRRLLSIISNEPGVSPSGGDRVNFAAGDLVKSLANKIIAYTE</sequence>
<name>A0A3B1AIP9_9ZZZZ</name>
<accession>A0A3B1AIP9</accession>